<proteinExistence type="predicted"/>
<dbReference type="EnsemblMetazoa" id="AQUA011966-RA">
    <property type="protein sequence ID" value="AQUA011966-PA"/>
    <property type="gene ID" value="AQUA011966"/>
</dbReference>
<protein>
    <submittedName>
        <fullName evidence="1">Uncharacterized protein</fullName>
    </submittedName>
</protein>
<sequence>MSEEDCIHFWVLSKNQSYRSIEMVLEILKSKYNVNVPKSARTLLKTRRSNEGIMDIPGGKYWYNGIRNCISKYFRPLVEDLKDVLVNGIEIQNAHVSIKLRAIIADSPARSFIKGKRLSTKFV</sequence>
<evidence type="ECO:0000313" key="1">
    <source>
        <dbReference type="EnsemblMetazoa" id="AQUA011966-PA"/>
    </source>
</evidence>
<dbReference type="Proteomes" id="UP000076407">
    <property type="component" value="Unassembled WGS sequence"/>
</dbReference>
<accession>A0A182XQ14</accession>
<evidence type="ECO:0000313" key="2">
    <source>
        <dbReference type="Proteomes" id="UP000076407"/>
    </source>
</evidence>
<name>A0A182XQ14_ANOQN</name>
<dbReference type="AlphaFoldDB" id="A0A182XQ14"/>
<dbReference type="VEuPathDB" id="VectorBase:AQUA011966"/>
<organism evidence="1 2">
    <name type="scientific">Anopheles quadriannulatus</name>
    <name type="common">Mosquito</name>
    <dbReference type="NCBI Taxonomy" id="34691"/>
    <lineage>
        <taxon>Eukaryota</taxon>
        <taxon>Metazoa</taxon>
        <taxon>Ecdysozoa</taxon>
        <taxon>Arthropoda</taxon>
        <taxon>Hexapoda</taxon>
        <taxon>Insecta</taxon>
        <taxon>Pterygota</taxon>
        <taxon>Neoptera</taxon>
        <taxon>Endopterygota</taxon>
        <taxon>Diptera</taxon>
        <taxon>Nematocera</taxon>
        <taxon>Culicoidea</taxon>
        <taxon>Culicidae</taxon>
        <taxon>Anophelinae</taxon>
        <taxon>Anopheles</taxon>
    </lineage>
</organism>
<reference evidence="1" key="1">
    <citation type="submission" date="2020-05" db="UniProtKB">
        <authorList>
            <consortium name="EnsemblMetazoa"/>
        </authorList>
    </citation>
    <scope>IDENTIFICATION</scope>
    <source>
        <strain evidence="1">SANGQUA</strain>
    </source>
</reference>
<keyword evidence="2" id="KW-1185">Reference proteome</keyword>